<reference evidence="2" key="1">
    <citation type="submission" date="2020-05" db="EMBL/GenBank/DDBJ databases">
        <authorList>
            <person name="Chiriac C."/>
            <person name="Salcher M."/>
            <person name="Ghai R."/>
            <person name="Kavagutti S V."/>
        </authorList>
    </citation>
    <scope>NUCLEOTIDE SEQUENCE</scope>
</reference>
<protein>
    <submittedName>
        <fullName evidence="2">Unannotated protein</fullName>
    </submittedName>
</protein>
<proteinExistence type="predicted"/>
<evidence type="ECO:0000256" key="1">
    <source>
        <dbReference type="SAM" id="MobiDB-lite"/>
    </source>
</evidence>
<sequence>MPPDLLQAPLNQSLRRRLPKLLCGRPTRLAAGPSYTTATCASVQSAPLHLPAQARRYSLGRTRTSPDRQLEPRPLRLHRSQTRDALEDPACEPEGHQEAPQAHQPPSPQQEPHHAASRALPRLQIPVFEVRPLVVGLRHIDHERTSHHLTCDLVSRRLGRGRGDSPKSSPAEGSLWEE</sequence>
<gene>
    <name evidence="2" type="ORF">UFOPK4354_01615</name>
</gene>
<feature type="region of interest" description="Disordered" evidence="1">
    <location>
        <begin position="57"/>
        <end position="116"/>
    </location>
</feature>
<dbReference type="EMBL" id="CAFBQW010000221">
    <property type="protein sequence ID" value="CAB5068728.1"/>
    <property type="molecule type" value="Genomic_DNA"/>
</dbReference>
<feature type="region of interest" description="Disordered" evidence="1">
    <location>
        <begin position="157"/>
        <end position="178"/>
    </location>
</feature>
<feature type="compositionally biased region" description="Basic and acidic residues" evidence="1">
    <location>
        <begin position="64"/>
        <end position="74"/>
    </location>
</feature>
<organism evidence="2">
    <name type="scientific">freshwater metagenome</name>
    <dbReference type="NCBI Taxonomy" id="449393"/>
    <lineage>
        <taxon>unclassified sequences</taxon>
        <taxon>metagenomes</taxon>
        <taxon>ecological metagenomes</taxon>
    </lineage>
</organism>
<evidence type="ECO:0000313" key="2">
    <source>
        <dbReference type="EMBL" id="CAB5068728.1"/>
    </source>
</evidence>
<dbReference type="AlphaFoldDB" id="A0A6J7UW55"/>
<accession>A0A6J7UW55</accession>
<name>A0A6J7UW55_9ZZZZ</name>